<keyword evidence="11" id="KW-1185">Reference proteome</keyword>
<dbReference type="PROSITE" id="PS51915">
    <property type="entry name" value="ZAD"/>
    <property type="match status" value="1"/>
</dbReference>
<feature type="binding site" evidence="6">
    <location>
        <position position="61"/>
    </location>
    <ligand>
        <name>Zn(2+)</name>
        <dbReference type="ChEBI" id="CHEBI:29105"/>
    </ligand>
</feature>
<dbReference type="STRING" id="43041.A0A240PKS5"/>
<evidence type="ECO:0000259" key="8">
    <source>
        <dbReference type="PROSITE" id="PS50157"/>
    </source>
</evidence>
<reference evidence="10" key="2">
    <citation type="submission" date="2020-05" db="UniProtKB">
        <authorList>
            <consortium name="EnsemblMetazoa"/>
        </authorList>
    </citation>
    <scope>IDENTIFICATION</scope>
    <source>
        <strain evidence="10">ACHKN1017</strain>
    </source>
</reference>
<organism evidence="10 11">
    <name type="scientific">Anopheles christyi</name>
    <dbReference type="NCBI Taxonomy" id="43041"/>
    <lineage>
        <taxon>Eukaryota</taxon>
        <taxon>Metazoa</taxon>
        <taxon>Ecdysozoa</taxon>
        <taxon>Arthropoda</taxon>
        <taxon>Hexapoda</taxon>
        <taxon>Insecta</taxon>
        <taxon>Pterygota</taxon>
        <taxon>Neoptera</taxon>
        <taxon>Endopterygota</taxon>
        <taxon>Diptera</taxon>
        <taxon>Nematocera</taxon>
        <taxon>Culicoidea</taxon>
        <taxon>Culicidae</taxon>
        <taxon>Anophelinae</taxon>
        <taxon>Anopheles</taxon>
    </lineage>
</organism>
<evidence type="ECO:0000256" key="5">
    <source>
        <dbReference type="PROSITE-ProRule" id="PRU00042"/>
    </source>
</evidence>
<proteinExistence type="predicted"/>
<feature type="domain" description="C2H2-type" evidence="8">
    <location>
        <begin position="366"/>
        <end position="393"/>
    </location>
</feature>
<accession>A0A240PKS5</accession>
<feature type="region of interest" description="Disordered" evidence="7">
    <location>
        <begin position="225"/>
        <end position="244"/>
    </location>
</feature>
<evidence type="ECO:0000256" key="6">
    <source>
        <dbReference type="PROSITE-ProRule" id="PRU01263"/>
    </source>
</evidence>
<evidence type="ECO:0000256" key="1">
    <source>
        <dbReference type="ARBA" id="ARBA00022723"/>
    </source>
</evidence>
<dbReference type="Gene3D" id="3.30.160.60">
    <property type="entry name" value="Classic Zinc Finger"/>
    <property type="match status" value="4"/>
</dbReference>
<evidence type="ECO:0000256" key="7">
    <source>
        <dbReference type="SAM" id="MobiDB-lite"/>
    </source>
</evidence>
<dbReference type="Proteomes" id="UP000075881">
    <property type="component" value="Unassembled WGS sequence"/>
</dbReference>
<evidence type="ECO:0000256" key="3">
    <source>
        <dbReference type="ARBA" id="ARBA00022771"/>
    </source>
</evidence>
<evidence type="ECO:0000313" key="11">
    <source>
        <dbReference type="Proteomes" id="UP000075881"/>
    </source>
</evidence>
<dbReference type="VEuPathDB" id="VectorBase:ACHR015037"/>
<keyword evidence="2" id="KW-0677">Repeat</keyword>
<evidence type="ECO:0000313" key="10">
    <source>
        <dbReference type="EnsemblMetazoa" id="ACHR015037-PA"/>
    </source>
</evidence>
<feature type="domain" description="ZAD" evidence="9">
    <location>
        <begin position="10"/>
        <end position="85"/>
    </location>
</feature>
<feature type="region of interest" description="Disordered" evidence="7">
    <location>
        <begin position="99"/>
        <end position="165"/>
    </location>
</feature>
<keyword evidence="3 5" id="KW-0863">Zinc-finger</keyword>
<dbReference type="Pfam" id="PF13912">
    <property type="entry name" value="zf-C2H2_6"/>
    <property type="match status" value="1"/>
</dbReference>
<dbReference type="Pfam" id="PF00096">
    <property type="entry name" value="zf-C2H2"/>
    <property type="match status" value="2"/>
</dbReference>
<dbReference type="Pfam" id="PF07776">
    <property type="entry name" value="zf-AD"/>
    <property type="match status" value="1"/>
</dbReference>
<evidence type="ECO:0000256" key="2">
    <source>
        <dbReference type="ARBA" id="ARBA00022737"/>
    </source>
</evidence>
<dbReference type="EnsemblMetazoa" id="ACHR015037-RA">
    <property type="protein sequence ID" value="ACHR015037-PA"/>
    <property type="gene ID" value="ACHR015037"/>
</dbReference>
<protein>
    <recommendedName>
        <fullName evidence="12">ZAD domain-containing protein</fullName>
    </recommendedName>
</protein>
<dbReference type="PANTHER" id="PTHR24379">
    <property type="entry name" value="KRAB AND ZINC FINGER DOMAIN-CONTAINING"/>
    <property type="match status" value="1"/>
</dbReference>
<keyword evidence="4 6" id="KW-0862">Zinc</keyword>
<feature type="domain" description="C2H2-type" evidence="8">
    <location>
        <begin position="421"/>
        <end position="444"/>
    </location>
</feature>
<dbReference type="AlphaFoldDB" id="A0A240PKS5"/>
<dbReference type="PROSITE" id="PS50157">
    <property type="entry name" value="ZINC_FINGER_C2H2_2"/>
    <property type="match status" value="5"/>
</dbReference>
<dbReference type="SUPFAM" id="SSF57667">
    <property type="entry name" value="beta-beta-alpha zinc fingers"/>
    <property type="match status" value="3"/>
</dbReference>
<dbReference type="GO" id="GO:0008270">
    <property type="term" value="F:zinc ion binding"/>
    <property type="evidence" value="ECO:0007669"/>
    <property type="project" value="UniProtKB-UniRule"/>
</dbReference>
<name>A0A240PKS5_9DIPT</name>
<feature type="domain" description="C2H2-type" evidence="8">
    <location>
        <begin position="337"/>
        <end position="365"/>
    </location>
</feature>
<feature type="domain" description="C2H2-type" evidence="8">
    <location>
        <begin position="394"/>
        <end position="418"/>
    </location>
</feature>
<dbReference type="GO" id="GO:0005634">
    <property type="term" value="C:nucleus"/>
    <property type="evidence" value="ECO:0007669"/>
    <property type="project" value="InterPro"/>
</dbReference>
<dbReference type="InterPro" id="IPR013087">
    <property type="entry name" value="Znf_C2H2_type"/>
</dbReference>
<dbReference type="PROSITE" id="PS00028">
    <property type="entry name" value="ZINC_FINGER_C2H2_1"/>
    <property type="match status" value="4"/>
</dbReference>
<dbReference type="InterPro" id="IPR036236">
    <property type="entry name" value="Znf_C2H2_sf"/>
</dbReference>
<sequence>MAKVVHNIHNICRLCLTQDENLLRPVTRTLDTCLTIEDVERFTGIRINLNGNVSYAFCFACTHKLKDSVDFRKSCLDNNDHFQTLQRVLLVSAKGMATEEDVDEKSDPLDSKCVVLDDDESNDNDDYEYEYEYEDDDDDDDEDDDDDGDGDGIIIEPAEGPSRNDFAYTYRVDDSESNNSYVEPPDYSANYIEPCAESQSDSNDYEPDDFFGKKNEPYKGAVVQPAASGAVVKEGPPPEIRTKRTRNSYRPHHLCTMCGKLVTNVSVHISSVHKQERVHACPHCPAVMTHKGNLVKHIHSVHLKLICKTCKLCGKGFTHGNSLISHMLSHHGIGNRHQCTVSQKQFNTKSALGDHMRRAHSNARPLECGICGKRFKVRRALVVHKRVHSNEQPYGCSKCSKRFKSSYARKIHELTHSGVVFECELCDKSYRYKALLSIHMRKVHPYKMNENEHELAVQEMSDE</sequence>
<reference evidence="11" key="1">
    <citation type="submission" date="2013-03" db="EMBL/GenBank/DDBJ databases">
        <title>The Genome Sequence of Anopheles christyi ACHKN1017.</title>
        <authorList>
            <consortium name="The Broad Institute Genomics Platform"/>
            <person name="Neafsey D.E."/>
            <person name="Besansky N."/>
            <person name="Walker B."/>
            <person name="Young S.K."/>
            <person name="Zeng Q."/>
            <person name="Gargeya S."/>
            <person name="Fitzgerald M."/>
            <person name="Haas B."/>
            <person name="Abouelleil A."/>
            <person name="Allen A.W."/>
            <person name="Alvarado L."/>
            <person name="Arachchi H.M."/>
            <person name="Berlin A.M."/>
            <person name="Chapman S.B."/>
            <person name="Gainer-Dewar J."/>
            <person name="Goldberg J."/>
            <person name="Griggs A."/>
            <person name="Gujja S."/>
            <person name="Hansen M."/>
            <person name="Howarth C."/>
            <person name="Imamovic A."/>
            <person name="Ireland A."/>
            <person name="Larimer J."/>
            <person name="McCowan C."/>
            <person name="Murphy C."/>
            <person name="Pearson M."/>
            <person name="Poon T.W."/>
            <person name="Priest M."/>
            <person name="Roberts A."/>
            <person name="Saif S."/>
            <person name="Shea T."/>
            <person name="Sisk P."/>
            <person name="Sykes S."/>
            <person name="Wortman J."/>
            <person name="Nusbaum C."/>
            <person name="Birren B."/>
        </authorList>
    </citation>
    <scope>NUCLEOTIDE SEQUENCE [LARGE SCALE GENOMIC DNA]</scope>
    <source>
        <strain evidence="11">ACHKN1017</strain>
    </source>
</reference>
<keyword evidence="1 6" id="KW-0479">Metal-binding</keyword>
<feature type="binding site" evidence="6">
    <location>
        <position position="15"/>
    </location>
    <ligand>
        <name>Zn(2+)</name>
        <dbReference type="ChEBI" id="CHEBI:29105"/>
    </ligand>
</feature>
<dbReference type="FunFam" id="3.30.160.60:FF:002753">
    <property type="entry name" value="AGAP011403-PA"/>
    <property type="match status" value="1"/>
</dbReference>
<evidence type="ECO:0000259" key="9">
    <source>
        <dbReference type="PROSITE" id="PS51915"/>
    </source>
</evidence>
<feature type="compositionally biased region" description="Acidic residues" evidence="7">
    <location>
        <begin position="116"/>
        <end position="150"/>
    </location>
</feature>
<feature type="binding site" evidence="6">
    <location>
        <position position="12"/>
    </location>
    <ligand>
        <name>Zn(2+)</name>
        <dbReference type="ChEBI" id="CHEBI:29105"/>
    </ligand>
</feature>
<dbReference type="SMART" id="SM00868">
    <property type="entry name" value="zf-AD"/>
    <property type="match status" value="1"/>
</dbReference>
<dbReference type="PANTHER" id="PTHR24379:SF121">
    <property type="entry name" value="C2H2-TYPE DOMAIN-CONTAINING PROTEIN"/>
    <property type="match status" value="1"/>
</dbReference>
<evidence type="ECO:0000256" key="4">
    <source>
        <dbReference type="ARBA" id="ARBA00022833"/>
    </source>
</evidence>
<evidence type="ECO:0008006" key="12">
    <source>
        <dbReference type="Google" id="ProtNLM"/>
    </source>
</evidence>
<feature type="domain" description="C2H2-type" evidence="8">
    <location>
        <begin position="308"/>
        <end position="332"/>
    </location>
</feature>
<dbReference type="SMART" id="SM00355">
    <property type="entry name" value="ZnF_C2H2"/>
    <property type="match status" value="7"/>
</dbReference>
<feature type="binding site" evidence="6">
    <location>
        <position position="58"/>
    </location>
    <ligand>
        <name>Zn(2+)</name>
        <dbReference type="ChEBI" id="CHEBI:29105"/>
    </ligand>
</feature>
<dbReference type="InterPro" id="IPR012934">
    <property type="entry name" value="Znf_AD"/>
</dbReference>
<dbReference type="SUPFAM" id="SSF57716">
    <property type="entry name" value="Glucocorticoid receptor-like (DNA-binding domain)"/>
    <property type="match status" value="1"/>
</dbReference>